<protein>
    <recommendedName>
        <fullName evidence="2">GGDEF domain-containing protein</fullName>
    </recommendedName>
</protein>
<gene>
    <name evidence="3" type="ORF">Dia5BBH33_21170</name>
</gene>
<dbReference type="Pfam" id="PF00990">
    <property type="entry name" value="GGDEF"/>
    <property type="match status" value="1"/>
</dbReference>
<dbReference type="EMBL" id="AP019697">
    <property type="protein sequence ID" value="BBK26182.1"/>
    <property type="molecule type" value="Genomic_DNA"/>
</dbReference>
<dbReference type="PROSITE" id="PS50887">
    <property type="entry name" value="GGDEF"/>
    <property type="match status" value="1"/>
</dbReference>
<dbReference type="GeneID" id="92717311"/>
<feature type="region of interest" description="Disordered" evidence="1">
    <location>
        <begin position="425"/>
        <end position="453"/>
    </location>
</feature>
<dbReference type="SUPFAM" id="SSF55781">
    <property type="entry name" value="GAF domain-like"/>
    <property type="match status" value="1"/>
</dbReference>
<dbReference type="InterPro" id="IPR043128">
    <property type="entry name" value="Rev_trsase/Diguanyl_cyclase"/>
</dbReference>
<name>A0A8D4UW91_9FIRM</name>
<dbReference type="InterPro" id="IPR029016">
    <property type="entry name" value="GAF-like_dom_sf"/>
</dbReference>
<dbReference type="AlphaFoldDB" id="A0A8D4UW91"/>
<dbReference type="NCBIfam" id="TIGR00254">
    <property type="entry name" value="GGDEF"/>
    <property type="match status" value="1"/>
</dbReference>
<dbReference type="CDD" id="cd01949">
    <property type="entry name" value="GGDEF"/>
    <property type="match status" value="1"/>
</dbReference>
<evidence type="ECO:0000256" key="1">
    <source>
        <dbReference type="SAM" id="MobiDB-lite"/>
    </source>
</evidence>
<dbReference type="GO" id="GO:0052621">
    <property type="term" value="F:diguanylate cyclase activity"/>
    <property type="evidence" value="ECO:0007669"/>
    <property type="project" value="TreeGrafter"/>
</dbReference>
<feature type="domain" description="GGDEF" evidence="2">
    <location>
        <begin position="307"/>
        <end position="430"/>
    </location>
</feature>
<organism evidence="3 4">
    <name type="scientific">Dialister hominis</name>
    <dbReference type="NCBI Taxonomy" id="2582419"/>
    <lineage>
        <taxon>Bacteria</taxon>
        <taxon>Bacillati</taxon>
        <taxon>Bacillota</taxon>
        <taxon>Negativicutes</taxon>
        <taxon>Veillonellales</taxon>
        <taxon>Veillonellaceae</taxon>
        <taxon>Dialister</taxon>
    </lineage>
</organism>
<dbReference type="PANTHER" id="PTHR45138:SF9">
    <property type="entry name" value="DIGUANYLATE CYCLASE DGCM-RELATED"/>
    <property type="match status" value="1"/>
</dbReference>
<dbReference type="KEGG" id="dho:Dia5BBH33_21170"/>
<evidence type="ECO:0000313" key="3">
    <source>
        <dbReference type="EMBL" id="BBK26182.1"/>
    </source>
</evidence>
<dbReference type="InterPro" id="IPR029787">
    <property type="entry name" value="Nucleotide_cyclase"/>
</dbReference>
<proteinExistence type="predicted"/>
<dbReference type="PANTHER" id="PTHR45138">
    <property type="entry name" value="REGULATORY COMPONENTS OF SENSORY TRANSDUCTION SYSTEM"/>
    <property type="match status" value="1"/>
</dbReference>
<dbReference type="Gene3D" id="3.30.70.270">
    <property type="match status" value="1"/>
</dbReference>
<reference evidence="4" key="1">
    <citation type="submission" date="2019-05" db="EMBL/GenBank/DDBJ databases">
        <title>Complete genome sequencing of Dialister sp. strain 5BBH33.</title>
        <authorList>
            <person name="Sakamoto M."/>
            <person name="Murakami T."/>
            <person name="Mori H."/>
        </authorList>
    </citation>
    <scope>NUCLEOTIDE SEQUENCE [LARGE SCALE GENOMIC DNA]</scope>
    <source>
        <strain evidence="4">5BBH33</strain>
    </source>
</reference>
<evidence type="ECO:0000313" key="4">
    <source>
        <dbReference type="Proteomes" id="UP000320585"/>
    </source>
</evidence>
<dbReference type="InterPro" id="IPR000160">
    <property type="entry name" value="GGDEF_dom"/>
</dbReference>
<dbReference type="Proteomes" id="UP000320585">
    <property type="component" value="Chromosome"/>
</dbReference>
<accession>A0A8D4UW91</accession>
<dbReference type="InterPro" id="IPR050469">
    <property type="entry name" value="Diguanylate_Cyclase"/>
</dbReference>
<dbReference type="Gene3D" id="3.30.450.40">
    <property type="match status" value="1"/>
</dbReference>
<dbReference type="OrthoDB" id="9813903at2"/>
<dbReference type="RefSeq" id="WP_144269339.1">
    <property type="nucleotide sequence ID" value="NZ_AP019697.1"/>
</dbReference>
<dbReference type="SMART" id="SM00267">
    <property type="entry name" value="GGDEF"/>
    <property type="match status" value="1"/>
</dbReference>
<keyword evidence="4" id="KW-1185">Reference proteome</keyword>
<evidence type="ECO:0000259" key="2">
    <source>
        <dbReference type="PROSITE" id="PS50887"/>
    </source>
</evidence>
<sequence length="453" mass="51624">MDERVAMSDPDTYNLVYLNKALRHDLGLTEDEDITGKKCYEVLEGAKSPCEFCTNERLSRDYFYKWVHHDARTGQDYIMRDTLVPWRGKNYRFTFSTCLKDYVGKYLKENGEIVGKSAANEMIAIALDERDPDASIDKMLESIGEALKADKVMIFEEDEENVSATYEWKKEGVPSTIDKLQKIPREKAKALYQGYVPSEVTIINDPERMNKALKDGNISAVKINSLVSGHLAINRKSFGFVEVVNPAPDRLKDASLLLTAVTRFLSVLIRNRDIYKRLRQLGNTDQLTGVMSRHRFMGLMQHIPQGEPIALIYADFNDLKDINDTDGHEAGDEALRKMACAMCSVVDQNRVFRVGGDEFIAVAEEVNLDDVKEIVKKMRQAFDEQGVSAALGYGIFKMPIDDIEAAIAEVDHWMYYDKRRVKEEQHKDQDFIPDHLPEKTAGQKEEGKENPEQ</sequence>
<dbReference type="SUPFAM" id="SSF55073">
    <property type="entry name" value="Nucleotide cyclase"/>
    <property type="match status" value="1"/>
</dbReference>